<sequence>MIYSITNYEEFNKLYFHDNELDSILLDYKSKEAKVTLLKITKGHQEVIHLIFNEVTDLHIPLVEPWGSGFYVSSVEVENENNKLRTRVLLNSGDEISLISETIKCSC</sequence>
<comment type="caution">
    <text evidence="1">The sequence shown here is derived from an EMBL/GenBank/DDBJ whole genome shotgun (WGS) entry which is preliminary data.</text>
</comment>
<dbReference type="Proteomes" id="UP001518925">
    <property type="component" value="Unassembled WGS sequence"/>
</dbReference>
<name>A0ABS2DF42_9BACI</name>
<proteinExistence type="predicted"/>
<evidence type="ECO:0000313" key="2">
    <source>
        <dbReference type="Proteomes" id="UP001518925"/>
    </source>
</evidence>
<accession>A0ABS2DF42</accession>
<reference evidence="1 2" key="1">
    <citation type="submission" date="2021-02" db="EMBL/GenBank/DDBJ databases">
        <title>Bacillus sp. RD4P76, an endophyte from a halophyte.</title>
        <authorList>
            <person name="Sun J.-Q."/>
        </authorList>
    </citation>
    <scope>NUCLEOTIDE SEQUENCE [LARGE SCALE GENOMIC DNA]</scope>
    <source>
        <strain evidence="1 2">RD4P76</strain>
    </source>
</reference>
<protein>
    <submittedName>
        <fullName evidence="1">Uncharacterized protein</fullName>
    </submittedName>
</protein>
<gene>
    <name evidence="1" type="ORF">JR050_05320</name>
</gene>
<dbReference type="EMBL" id="JAFELM010000018">
    <property type="protein sequence ID" value="MBM6617092.1"/>
    <property type="molecule type" value="Genomic_DNA"/>
</dbReference>
<organism evidence="1 2">
    <name type="scientific">Bacillus suaedaesalsae</name>
    <dbReference type="NCBI Taxonomy" id="2810349"/>
    <lineage>
        <taxon>Bacteria</taxon>
        <taxon>Bacillati</taxon>
        <taxon>Bacillota</taxon>
        <taxon>Bacilli</taxon>
        <taxon>Bacillales</taxon>
        <taxon>Bacillaceae</taxon>
        <taxon>Bacillus</taxon>
    </lineage>
</organism>
<evidence type="ECO:0000313" key="1">
    <source>
        <dbReference type="EMBL" id="MBM6617092.1"/>
    </source>
</evidence>
<dbReference type="RefSeq" id="WP_204202469.1">
    <property type="nucleotide sequence ID" value="NZ_JAFELM010000018.1"/>
</dbReference>
<keyword evidence="2" id="KW-1185">Reference proteome</keyword>